<protein>
    <submittedName>
        <fullName evidence="1">Uncharacterized protein</fullName>
    </submittedName>
</protein>
<evidence type="ECO:0000313" key="1">
    <source>
        <dbReference type="EMBL" id="EYB91794.1"/>
    </source>
</evidence>
<sequence>MCIGKPYHSEISDEEKLCHHLAYYDKDANQCKCYTPENDMLKTTLFPLTVTEKSSREGEKCLDCSGGGSNDIVILIDISLNIDDLTCLSAPSLSMVPRRGTFTYDEEEKMGSGRSPGVKQGNKHMHCNLGKAGLHKMHSCGLNSQHEV</sequence>
<keyword evidence="2" id="KW-1185">Reference proteome</keyword>
<dbReference type="EMBL" id="JARK01001538">
    <property type="protein sequence ID" value="EYB91794.1"/>
    <property type="molecule type" value="Genomic_DNA"/>
</dbReference>
<accession>A0A016SN82</accession>
<dbReference type="AlphaFoldDB" id="A0A016SN82"/>
<proteinExistence type="predicted"/>
<evidence type="ECO:0000313" key="2">
    <source>
        <dbReference type="Proteomes" id="UP000024635"/>
    </source>
</evidence>
<reference evidence="2" key="1">
    <citation type="journal article" date="2015" name="Nat. Genet.">
        <title>The genome and transcriptome of the zoonotic hookworm Ancylostoma ceylanicum identify infection-specific gene families.</title>
        <authorList>
            <person name="Schwarz E.M."/>
            <person name="Hu Y."/>
            <person name="Antoshechkin I."/>
            <person name="Miller M.M."/>
            <person name="Sternberg P.W."/>
            <person name="Aroian R.V."/>
        </authorList>
    </citation>
    <scope>NUCLEOTIDE SEQUENCE</scope>
    <source>
        <strain evidence="2">HY135</strain>
    </source>
</reference>
<gene>
    <name evidence="1" type="primary">Acey_s0202.g1794</name>
    <name evidence="1" type="ORF">Y032_0202g1794</name>
</gene>
<comment type="caution">
    <text evidence="1">The sequence shown here is derived from an EMBL/GenBank/DDBJ whole genome shotgun (WGS) entry which is preliminary data.</text>
</comment>
<dbReference type="Proteomes" id="UP000024635">
    <property type="component" value="Unassembled WGS sequence"/>
</dbReference>
<organism evidence="1 2">
    <name type="scientific">Ancylostoma ceylanicum</name>
    <dbReference type="NCBI Taxonomy" id="53326"/>
    <lineage>
        <taxon>Eukaryota</taxon>
        <taxon>Metazoa</taxon>
        <taxon>Ecdysozoa</taxon>
        <taxon>Nematoda</taxon>
        <taxon>Chromadorea</taxon>
        <taxon>Rhabditida</taxon>
        <taxon>Rhabditina</taxon>
        <taxon>Rhabditomorpha</taxon>
        <taxon>Strongyloidea</taxon>
        <taxon>Ancylostomatidae</taxon>
        <taxon>Ancylostomatinae</taxon>
        <taxon>Ancylostoma</taxon>
    </lineage>
</organism>
<name>A0A016SN82_9BILA</name>